<dbReference type="EMBL" id="JBBMFM010000214">
    <property type="protein sequence ID" value="MEQ2428741.1"/>
    <property type="molecule type" value="Genomic_DNA"/>
</dbReference>
<dbReference type="Proteomes" id="UP001454086">
    <property type="component" value="Unassembled WGS sequence"/>
</dbReference>
<dbReference type="SUPFAM" id="SSF52309">
    <property type="entry name" value="N-(deoxy)ribosyltransferase-like"/>
    <property type="match status" value="1"/>
</dbReference>
<comment type="caution">
    <text evidence="1">The sequence shown here is derived from an EMBL/GenBank/DDBJ whole genome shotgun (WGS) entry which is preliminary data.</text>
</comment>
<proteinExistence type="predicted"/>
<evidence type="ECO:0000313" key="1">
    <source>
        <dbReference type="EMBL" id="MEQ2428741.1"/>
    </source>
</evidence>
<dbReference type="InterPro" id="IPR007710">
    <property type="entry name" value="Nucleoside_deoxyribTrfase"/>
</dbReference>
<dbReference type="Gene3D" id="3.40.50.450">
    <property type="match status" value="1"/>
</dbReference>
<sequence length="310" mass="34792">MSSKLYIQNRIYNVNDRLIALDLYERIIDWIDKGLLADMKEPYLPFKSTNNTSVDQEVGIFEMDVQALADCSGVVGYFDGWTYDPGCGFEIGCGYAWGYPVNIISTDIFTSSVGDSQDFYHASRLVEHISNFAAVSDLNQEITDYRQRNMDVLERALTVFKNNLIRDFGTPRPAPVPIQSLPVEYDYYLDPNFKYTESGQMLLEKIKSAIQAAGKTCVTGDNQGDIEEDIDRLRKSGQAILLFDAVEPNIDSAVLGGIAYGIGRKPIVYSSNKQRIHMSGRFVCQLNSMNCYSAEKVVESLEELVKVIGE</sequence>
<dbReference type="RefSeq" id="WP_008722668.1">
    <property type="nucleotide sequence ID" value="NZ_JBBMFM010000214.1"/>
</dbReference>
<organism evidence="1 2">
    <name type="scientific">Enterocloster hominis</name>
    <name type="common">ex Hitch et al. 2024</name>
    <dbReference type="NCBI Taxonomy" id="1917870"/>
    <lineage>
        <taxon>Bacteria</taxon>
        <taxon>Bacillati</taxon>
        <taxon>Bacillota</taxon>
        <taxon>Clostridia</taxon>
        <taxon>Lachnospirales</taxon>
        <taxon>Lachnospiraceae</taxon>
        <taxon>Enterocloster</taxon>
    </lineage>
</organism>
<gene>
    <name evidence="1" type="ORF">WMQ36_27650</name>
</gene>
<dbReference type="Pfam" id="PF05014">
    <property type="entry name" value="Nuc_deoxyrib_tr"/>
    <property type="match status" value="1"/>
</dbReference>
<name>A0ABV1DED3_9FIRM</name>
<accession>A0ABV1DED3</accession>
<protein>
    <submittedName>
        <fullName evidence="1">Nucleoside 2-deoxyribosyltransferase</fullName>
    </submittedName>
</protein>
<keyword evidence="2" id="KW-1185">Reference proteome</keyword>
<reference evidence="1 2" key="1">
    <citation type="submission" date="2024-03" db="EMBL/GenBank/DDBJ databases">
        <title>Human intestinal bacterial collection.</title>
        <authorList>
            <person name="Pauvert C."/>
            <person name="Hitch T.C.A."/>
            <person name="Clavel T."/>
        </authorList>
    </citation>
    <scope>NUCLEOTIDE SEQUENCE [LARGE SCALE GENOMIC DNA]</scope>
    <source>
        <strain evidence="1 2">CLA-SR-H021</strain>
    </source>
</reference>
<evidence type="ECO:0000313" key="2">
    <source>
        <dbReference type="Proteomes" id="UP001454086"/>
    </source>
</evidence>